<sequence length="281" mass="31075">MTRLIAVVLSIVVVTLAGAVTAGAAEDSSDWVANQYTSSRLFVGSYDAGRQVIHMGWHVKLRDGWKTYWRTPGEAGMPPAWQWNNVGPLKEIKVLWPAPERITAFGYESNIYHDEIILPIDVFLTGGGGPVKLSLAVNYMICKDVCIPLEASYSLDIRDPSTLDVPPYTAAMLQKYRALVPLDADPEFLVVRNTGEGSLEVSLQNPRKSSGKNPYRDLFIEGPDGYYFSSPIRETNGNGILFTIPYTRDRMQDSLDGREITLTLVPHSGQALEVRARVAGK</sequence>
<accession>A0A501PP63</accession>
<evidence type="ECO:0000259" key="2">
    <source>
        <dbReference type="Pfam" id="PF11412"/>
    </source>
</evidence>
<evidence type="ECO:0000256" key="1">
    <source>
        <dbReference type="SAM" id="SignalP"/>
    </source>
</evidence>
<dbReference type="RefSeq" id="WP_139939810.1">
    <property type="nucleotide sequence ID" value="NZ_JBHSYP010000003.1"/>
</dbReference>
<feature type="chain" id="PRO_5021310308" description="Thiol:disulfide interchange protein DsbD N-terminal domain-containing protein" evidence="1">
    <location>
        <begin position="25"/>
        <end position="281"/>
    </location>
</feature>
<feature type="signal peptide" evidence="1">
    <location>
        <begin position="1"/>
        <end position="24"/>
    </location>
</feature>
<evidence type="ECO:0000313" key="4">
    <source>
        <dbReference type="Proteomes" id="UP000319148"/>
    </source>
</evidence>
<feature type="domain" description="Thiol:disulfide interchange protein DsbD N-terminal" evidence="2">
    <location>
        <begin position="53"/>
        <end position="152"/>
    </location>
</feature>
<gene>
    <name evidence="3" type="ORF">FIV46_06965</name>
</gene>
<dbReference type="EMBL" id="VFIY01000005">
    <property type="protein sequence ID" value="TPD61938.1"/>
    <property type="molecule type" value="Genomic_DNA"/>
</dbReference>
<dbReference type="AlphaFoldDB" id="A0A501PP63"/>
<proteinExistence type="predicted"/>
<dbReference type="OrthoDB" id="9811036at2"/>
<keyword evidence="1" id="KW-0732">Signal</keyword>
<reference evidence="4" key="1">
    <citation type="submission" date="2019-06" db="EMBL/GenBank/DDBJ databases">
        <title>The complete genome of Emcibacter congregatus ZYLT.</title>
        <authorList>
            <person name="Zhao Z."/>
        </authorList>
    </citation>
    <scope>NUCLEOTIDE SEQUENCE [LARGE SCALE GENOMIC DNA]</scope>
    <source>
        <strain evidence="4">MCCC 1A06723</strain>
    </source>
</reference>
<protein>
    <recommendedName>
        <fullName evidence="2">Thiol:disulfide interchange protein DsbD N-terminal domain-containing protein</fullName>
    </recommendedName>
</protein>
<dbReference type="Pfam" id="PF11412">
    <property type="entry name" value="DsbD_N"/>
    <property type="match status" value="1"/>
</dbReference>
<organism evidence="3 4">
    <name type="scientific">Emcibacter nanhaiensis</name>
    <dbReference type="NCBI Taxonomy" id="1505037"/>
    <lineage>
        <taxon>Bacteria</taxon>
        <taxon>Pseudomonadati</taxon>
        <taxon>Pseudomonadota</taxon>
        <taxon>Alphaproteobacteria</taxon>
        <taxon>Emcibacterales</taxon>
        <taxon>Emcibacteraceae</taxon>
        <taxon>Emcibacter</taxon>
    </lineage>
</organism>
<dbReference type="InterPro" id="IPR028250">
    <property type="entry name" value="DsbDN"/>
</dbReference>
<comment type="caution">
    <text evidence="3">The sequence shown here is derived from an EMBL/GenBank/DDBJ whole genome shotgun (WGS) entry which is preliminary data.</text>
</comment>
<name>A0A501PP63_9PROT</name>
<evidence type="ECO:0000313" key="3">
    <source>
        <dbReference type="EMBL" id="TPD61938.1"/>
    </source>
</evidence>
<dbReference type="Proteomes" id="UP000319148">
    <property type="component" value="Unassembled WGS sequence"/>
</dbReference>
<keyword evidence="4" id="KW-1185">Reference proteome</keyword>